<protein>
    <submittedName>
        <fullName evidence="5">Amino acid ABC transporter substrate-binding protein (PAAT family)</fullName>
    </submittedName>
</protein>
<dbReference type="InterPro" id="IPR001638">
    <property type="entry name" value="Solute-binding_3/MltF_N"/>
</dbReference>
<evidence type="ECO:0000256" key="1">
    <source>
        <dbReference type="ARBA" id="ARBA00010333"/>
    </source>
</evidence>
<evidence type="ECO:0000256" key="3">
    <source>
        <dbReference type="SAM" id="SignalP"/>
    </source>
</evidence>
<comment type="caution">
    <text evidence="5">The sequence shown here is derived from an EMBL/GenBank/DDBJ whole genome shotgun (WGS) entry which is preliminary data.</text>
</comment>
<evidence type="ECO:0000313" key="5">
    <source>
        <dbReference type="EMBL" id="PVY77001.1"/>
    </source>
</evidence>
<dbReference type="SUPFAM" id="SSF53850">
    <property type="entry name" value="Periplasmic binding protein-like II"/>
    <property type="match status" value="1"/>
</dbReference>
<feature type="chain" id="PRO_5015657584" evidence="3">
    <location>
        <begin position="26"/>
        <end position="256"/>
    </location>
</feature>
<dbReference type="PANTHER" id="PTHR35936">
    <property type="entry name" value="MEMBRANE-BOUND LYTIC MUREIN TRANSGLYCOSYLASE F"/>
    <property type="match status" value="1"/>
</dbReference>
<feature type="signal peptide" evidence="3">
    <location>
        <begin position="1"/>
        <end position="25"/>
    </location>
</feature>
<organism evidence="5 6">
    <name type="scientific">Tamilnaduibacter salinus</name>
    <dbReference type="NCBI Taxonomy" id="1484056"/>
    <lineage>
        <taxon>Bacteria</taxon>
        <taxon>Pseudomonadati</taxon>
        <taxon>Pseudomonadota</taxon>
        <taxon>Gammaproteobacteria</taxon>
        <taxon>Pseudomonadales</taxon>
        <taxon>Marinobacteraceae</taxon>
        <taxon>Tamilnaduibacter</taxon>
    </lineage>
</organism>
<keyword evidence="2 3" id="KW-0732">Signal</keyword>
<proteinExistence type="inferred from homology"/>
<sequence>MNWPTPRDTAISVLVLFSFTLSASADTVSIRADSWYPMNGDPRSDKPGYMIELAETIFGQHGYEVDYQNLPWERSLQSVRRGNHDCVVGAYEADAPDFIFPDTPWGYDQSAFYVDNDSTWQYEGLESLSSVTMAIIGGYAYGEAFDAYVQSHPEQVQSLNANNALEQNIRKVAGGRVDVLIESPAVLEAQLQDMGMSGQLKQAGTLGDPVPMYIACSPANAERSNQLVELVSQGTRALRDSGELERIMNRYGLDTW</sequence>
<dbReference type="OrthoDB" id="245568at2"/>
<dbReference type="RefSeq" id="WP_116919006.1">
    <property type="nucleotide sequence ID" value="NZ_QEKQ01000004.1"/>
</dbReference>
<dbReference type="AlphaFoldDB" id="A0A2U1CXL5"/>
<dbReference type="Pfam" id="PF00497">
    <property type="entry name" value="SBP_bac_3"/>
    <property type="match status" value="1"/>
</dbReference>
<gene>
    <name evidence="5" type="ORF">C8D92_104234</name>
</gene>
<feature type="domain" description="Solute-binding protein family 3/N-terminal" evidence="4">
    <location>
        <begin position="35"/>
        <end position="252"/>
    </location>
</feature>
<comment type="similarity">
    <text evidence="1">Belongs to the bacterial solute-binding protein 3 family.</text>
</comment>
<evidence type="ECO:0000256" key="2">
    <source>
        <dbReference type="ARBA" id="ARBA00022729"/>
    </source>
</evidence>
<dbReference type="Proteomes" id="UP000245887">
    <property type="component" value="Unassembled WGS sequence"/>
</dbReference>
<dbReference type="EMBL" id="QEKQ01000004">
    <property type="protein sequence ID" value="PVY77001.1"/>
    <property type="molecule type" value="Genomic_DNA"/>
</dbReference>
<dbReference type="Gene3D" id="3.40.190.10">
    <property type="entry name" value="Periplasmic binding protein-like II"/>
    <property type="match status" value="2"/>
</dbReference>
<reference evidence="5 6" key="1">
    <citation type="submission" date="2018-04" db="EMBL/GenBank/DDBJ databases">
        <title>Genomic Encyclopedia of Type Strains, Phase IV (KMG-IV): sequencing the most valuable type-strain genomes for metagenomic binning, comparative biology and taxonomic classification.</title>
        <authorList>
            <person name="Goeker M."/>
        </authorList>
    </citation>
    <scope>NUCLEOTIDE SEQUENCE [LARGE SCALE GENOMIC DNA]</scope>
    <source>
        <strain evidence="5 6">DSM 28688</strain>
    </source>
</reference>
<evidence type="ECO:0000313" key="6">
    <source>
        <dbReference type="Proteomes" id="UP000245887"/>
    </source>
</evidence>
<name>A0A2U1CXL5_9GAMM</name>
<dbReference type="PANTHER" id="PTHR35936:SF25">
    <property type="entry name" value="ABC TRANSPORTER SUBSTRATE-BINDING PROTEIN"/>
    <property type="match status" value="1"/>
</dbReference>
<evidence type="ECO:0000259" key="4">
    <source>
        <dbReference type="Pfam" id="PF00497"/>
    </source>
</evidence>
<accession>A0A2U1CXL5</accession>